<reference evidence="8 9" key="1">
    <citation type="submission" date="2019-02" db="EMBL/GenBank/DDBJ databases">
        <title>Deep-cultivation of Planctomycetes and their phenomic and genomic characterization uncovers novel biology.</title>
        <authorList>
            <person name="Wiegand S."/>
            <person name="Jogler M."/>
            <person name="Boedeker C."/>
            <person name="Pinto D."/>
            <person name="Vollmers J."/>
            <person name="Rivas-Marin E."/>
            <person name="Kohn T."/>
            <person name="Peeters S.H."/>
            <person name="Heuer A."/>
            <person name="Rast P."/>
            <person name="Oberbeckmann S."/>
            <person name="Bunk B."/>
            <person name="Jeske O."/>
            <person name="Meyerdierks A."/>
            <person name="Storesund J.E."/>
            <person name="Kallscheuer N."/>
            <person name="Luecker S."/>
            <person name="Lage O.M."/>
            <person name="Pohl T."/>
            <person name="Merkel B.J."/>
            <person name="Hornburger P."/>
            <person name="Mueller R.-W."/>
            <person name="Bruemmer F."/>
            <person name="Labrenz M."/>
            <person name="Spormann A.M."/>
            <person name="Op den Camp H."/>
            <person name="Overmann J."/>
            <person name="Amann R."/>
            <person name="Jetten M.S.M."/>
            <person name="Mascher T."/>
            <person name="Medema M.H."/>
            <person name="Devos D.P."/>
            <person name="Kaster A.-K."/>
            <person name="Ovreas L."/>
            <person name="Rohde M."/>
            <person name="Galperin M.Y."/>
            <person name="Jogler C."/>
        </authorList>
    </citation>
    <scope>NUCLEOTIDE SEQUENCE [LARGE SCALE GENOMIC DNA]</scope>
    <source>
        <strain evidence="8 9">Spa11</strain>
    </source>
</reference>
<dbReference type="GO" id="GO:0004553">
    <property type="term" value="F:hydrolase activity, hydrolyzing O-glycosyl compounds"/>
    <property type="evidence" value="ECO:0007669"/>
    <property type="project" value="InterPro"/>
</dbReference>
<dbReference type="KEGG" id="bmei:Spa11_01070"/>
<organism evidence="8 9">
    <name type="scientific">Botrimarina mediterranea</name>
    <dbReference type="NCBI Taxonomy" id="2528022"/>
    <lineage>
        <taxon>Bacteria</taxon>
        <taxon>Pseudomonadati</taxon>
        <taxon>Planctomycetota</taxon>
        <taxon>Planctomycetia</taxon>
        <taxon>Pirellulales</taxon>
        <taxon>Lacipirellulaceae</taxon>
        <taxon>Botrimarina</taxon>
    </lineage>
</organism>
<protein>
    <submittedName>
        <fullName evidence="8">FAD dependent oxidoreductase</fullName>
    </submittedName>
</protein>
<dbReference type="Pfam" id="PF00404">
    <property type="entry name" value="Dockerin_1"/>
    <property type="match status" value="1"/>
</dbReference>
<dbReference type="InterPro" id="IPR018247">
    <property type="entry name" value="EF_Hand_1_Ca_BS"/>
</dbReference>
<dbReference type="SUPFAM" id="SSF63446">
    <property type="entry name" value="Type I dockerin domain"/>
    <property type="match status" value="1"/>
</dbReference>
<evidence type="ECO:0000256" key="3">
    <source>
        <dbReference type="ARBA" id="ARBA00022946"/>
    </source>
</evidence>
<dbReference type="EMBL" id="CP036349">
    <property type="protein sequence ID" value="QDV71938.1"/>
    <property type="molecule type" value="Genomic_DNA"/>
</dbReference>
<dbReference type="PANTHER" id="PTHR43498:SF1">
    <property type="entry name" value="COB--COM HETERODISULFIDE REDUCTASE IRON-SULFUR SUBUNIT A"/>
    <property type="match status" value="1"/>
</dbReference>
<evidence type="ECO:0000313" key="9">
    <source>
        <dbReference type="Proteomes" id="UP000316426"/>
    </source>
</evidence>
<accession>A0A518K2A2</accession>
<keyword evidence="2" id="KW-0479">Metal-binding</keyword>
<gene>
    <name evidence="8" type="ORF">Spa11_01070</name>
</gene>
<evidence type="ECO:0000256" key="2">
    <source>
        <dbReference type="ARBA" id="ARBA00022723"/>
    </source>
</evidence>
<keyword evidence="5" id="KW-0408">Iron</keyword>
<evidence type="ECO:0000313" key="8">
    <source>
        <dbReference type="EMBL" id="QDV71938.1"/>
    </source>
</evidence>
<dbReference type="Pfam" id="PF12831">
    <property type="entry name" value="FAD_oxidored"/>
    <property type="match status" value="1"/>
</dbReference>
<evidence type="ECO:0000256" key="6">
    <source>
        <dbReference type="ARBA" id="ARBA00023014"/>
    </source>
</evidence>
<dbReference type="Proteomes" id="UP000316426">
    <property type="component" value="Chromosome"/>
</dbReference>
<dbReference type="InterPro" id="IPR039650">
    <property type="entry name" value="HdrA-like"/>
</dbReference>
<dbReference type="SUPFAM" id="SSF51905">
    <property type="entry name" value="FAD/NAD(P)-binding domain"/>
    <property type="match status" value="1"/>
</dbReference>
<dbReference type="GO" id="GO:0051539">
    <property type="term" value="F:4 iron, 4 sulfur cluster binding"/>
    <property type="evidence" value="ECO:0007669"/>
    <property type="project" value="UniProtKB-KW"/>
</dbReference>
<name>A0A518K2A2_9BACT</name>
<dbReference type="Gene3D" id="1.10.1330.10">
    <property type="entry name" value="Dockerin domain"/>
    <property type="match status" value="1"/>
</dbReference>
<keyword evidence="4" id="KW-0560">Oxidoreductase</keyword>
<dbReference type="InterPro" id="IPR002105">
    <property type="entry name" value="Dockerin_1_rpt"/>
</dbReference>
<evidence type="ECO:0000256" key="1">
    <source>
        <dbReference type="ARBA" id="ARBA00022485"/>
    </source>
</evidence>
<dbReference type="InterPro" id="IPR036188">
    <property type="entry name" value="FAD/NAD-bd_sf"/>
</dbReference>
<keyword evidence="1" id="KW-0004">4Fe-4S</keyword>
<evidence type="ECO:0000256" key="4">
    <source>
        <dbReference type="ARBA" id="ARBA00023002"/>
    </source>
</evidence>
<feature type="region of interest" description="Disordered" evidence="7">
    <location>
        <begin position="235"/>
        <end position="254"/>
    </location>
</feature>
<dbReference type="GO" id="GO:0046872">
    <property type="term" value="F:metal ion binding"/>
    <property type="evidence" value="ECO:0007669"/>
    <property type="project" value="UniProtKB-KW"/>
</dbReference>
<dbReference type="Gene3D" id="3.50.50.60">
    <property type="entry name" value="FAD/NAD(P)-binding domain"/>
    <property type="match status" value="1"/>
</dbReference>
<dbReference type="AlphaFoldDB" id="A0A518K2A2"/>
<dbReference type="GO" id="GO:0000272">
    <property type="term" value="P:polysaccharide catabolic process"/>
    <property type="evidence" value="ECO:0007669"/>
    <property type="project" value="InterPro"/>
</dbReference>
<dbReference type="PROSITE" id="PS00018">
    <property type="entry name" value="EF_HAND_1"/>
    <property type="match status" value="1"/>
</dbReference>
<proteinExistence type="predicted"/>
<keyword evidence="3" id="KW-0809">Transit peptide</keyword>
<evidence type="ECO:0000256" key="5">
    <source>
        <dbReference type="ARBA" id="ARBA00023004"/>
    </source>
</evidence>
<sequence length="861" mass="91596">MGSLLAAMIAAAVCGAPSRGAEYDVVVYGGTSAAVTAAVEVARMGKSVVIVSPDRRLGGLTSNGLGWTDIGNRDAIGGLSREFYNRVYDHYLDDSAWDLESRQAYINRSSLDPDTNREMMFTFEPKIAEGVFNAMAAEHNIPVVAGRLDRETGVARAGKTIQSIRTLEGQTFSAPAFIDATYEGDLMAAAGVSYTIGREANSKYNETLNGIQTARAVKNQLPCCIDPYNTPGDASSGLLPGVNPDAGGPDGAGDKRLQAYNYRMVLTNNPANRTPVPQPTGYDEKDYEILFRAIEAGQSNRFFKFSPMPNNKTDSNNDSGASTDFIGGNYTLETGVNFAEADYDTREEMLQAHRDYQQGFVWTLQNHPRVPASIRNSMDDWGLPLDEFVDNGHWPDQIYVREGRRMVGDFVITESHVNQEQGFEQSDSIGMGGYAMDSHNVQYHVSASGYVVAEGDVQVNPAQGPYPISYRAIVPKQSEVQNLLVPVAVSSSHIAFGSLRMEPVFMSLGQAAGVAAVAVGEHGVSAQDMPYAMLRSRLVRQDAVLGVDYVSADPGVLLNFGAVVADNANSPGHALGGAPGVVWNLMTGDANGGLVDSLGASVNLTVDLGKSLPGQQSIDWDADGFSVISQGTATNFGVYSGNASSALFVDDGKSSSVDLGVRLSGLAEGVYDVFLSAKNTNTSASEGFNVYGLVVDSSSEATDYEQAAPHSLAHDTTSAWRHGSSTIAQTFKVETGQDVVLVVEGLSDGELRGFINTLEIVKLAGSLSADINGDGLIDVADFTILQSNFLSNVPVGLQGDANSDGRVDHRDFYFWRSAYVSAGGDLALLDSLNVPEPAAAAYALAAMLIRGTVLARPAPRD</sequence>
<dbReference type="PANTHER" id="PTHR43498">
    <property type="entry name" value="FERREDOXIN:COB-COM HETERODISULFIDE REDUCTASE SUBUNIT A"/>
    <property type="match status" value="1"/>
</dbReference>
<dbReference type="InterPro" id="IPR036439">
    <property type="entry name" value="Dockerin_dom_sf"/>
</dbReference>
<keyword evidence="6" id="KW-0411">Iron-sulfur</keyword>
<dbReference type="GO" id="GO:0016491">
    <property type="term" value="F:oxidoreductase activity"/>
    <property type="evidence" value="ECO:0007669"/>
    <property type="project" value="UniProtKB-KW"/>
</dbReference>
<keyword evidence="9" id="KW-1185">Reference proteome</keyword>
<evidence type="ECO:0000256" key="7">
    <source>
        <dbReference type="SAM" id="MobiDB-lite"/>
    </source>
</evidence>